<reference evidence="2" key="1">
    <citation type="submission" date="2020-07" db="EMBL/GenBank/DDBJ databases">
        <title>The High-quality genome of the commercially important snow crab, Chionoecetes opilio.</title>
        <authorList>
            <person name="Jeong J.-H."/>
            <person name="Ryu S."/>
        </authorList>
    </citation>
    <scope>NUCLEOTIDE SEQUENCE</scope>
    <source>
        <strain evidence="2">MADBK_172401_WGS</strain>
        <tissue evidence="2">Digestive gland</tissue>
    </source>
</reference>
<accession>A0A8J5CPT4</accession>
<feature type="compositionally biased region" description="Basic and acidic residues" evidence="1">
    <location>
        <begin position="33"/>
        <end position="51"/>
    </location>
</feature>
<protein>
    <submittedName>
        <fullName evidence="2">Uncharacterized protein</fullName>
    </submittedName>
</protein>
<evidence type="ECO:0000313" key="2">
    <source>
        <dbReference type="EMBL" id="KAG0718144.1"/>
    </source>
</evidence>
<comment type="caution">
    <text evidence="2">The sequence shown here is derived from an EMBL/GenBank/DDBJ whole genome shotgun (WGS) entry which is preliminary data.</text>
</comment>
<dbReference type="AlphaFoldDB" id="A0A8J5CPT4"/>
<organism evidence="2 3">
    <name type="scientific">Chionoecetes opilio</name>
    <name type="common">Atlantic snow crab</name>
    <name type="synonym">Cancer opilio</name>
    <dbReference type="NCBI Taxonomy" id="41210"/>
    <lineage>
        <taxon>Eukaryota</taxon>
        <taxon>Metazoa</taxon>
        <taxon>Ecdysozoa</taxon>
        <taxon>Arthropoda</taxon>
        <taxon>Crustacea</taxon>
        <taxon>Multicrustacea</taxon>
        <taxon>Malacostraca</taxon>
        <taxon>Eumalacostraca</taxon>
        <taxon>Eucarida</taxon>
        <taxon>Decapoda</taxon>
        <taxon>Pleocyemata</taxon>
        <taxon>Brachyura</taxon>
        <taxon>Eubrachyura</taxon>
        <taxon>Majoidea</taxon>
        <taxon>Majidae</taxon>
        <taxon>Chionoecetes</taxon>
    </lineage>
</organism>
<feature type="compositionally biased region" description="Low complexity" evidence="1">
    <location>
        <begin position="112"/>
        <end position="137"/>
    </location>
</feature>
<evidence type="ECO:0000256" key="1">
    <source>
        <dbReference type="SAM" id="MobiDB-lite"/>
    </source>
</evidence>
<feature type="compositionally biased region" description="Low complexity" evidence="1">
    <location>
        <begin position="1"/>
        <end position="16"/>
    </location>
</feature>
<sequence length="200" mass="21353">MVTADTDLSDLLSWSSPPARTSRSHHLSLTNDGHCEERHRGGHRGPEEGERGASWQEGIRATSPSWDLCNNWSTPRPHPASRGARGPHRGIRHGSTPTCPETKMPPAPSIQTPVTPSASSPSHSRTSSSTSALTASHSRTHSENPPMATQAEKKAAVSANGAPPLPFQSAKNLLHKNLYDKTHRPQPTPPSTPSGCAQPT</sequence>
<feature type="region of interest" description="Disordered" evidence="1">
    <location>
        <begin position="1"/>
        <end position="200"/>
    </location>
</feature>
<dbReference type="EMBL" id="JACEEZ010016572">
    <property type="protein sequence ID" value="KAG0718144.1"/>
    <property type="molecule type" value="Genomic_DNA"/>
</dbReference>
<proteinExistence type="predicted"/>
<name>A0A8J5CPT4_CHIOP</name>
<keyword evidence="3" id="KW-1185">Reference proteome</keyword>
<dbReference type="Proteomes" id="UP000770661">
    <property type="component" value="Unassembled WGS sequence"/>
</dbReference>
<feature type="compositionally biased region" description="Polar residues" evidence="1">
    <location>
        <begin position="62"/>
        <end position="74"/>
    </location>
</feature>
<gene>
    <name evidence="2" type="ORF">GWK47_053039</name>
</gene>
<evidence type="ECO:0000313" key="3">
    <source>
        <dbReference type="Proteomes" id="UP000770661"/>
    </source>
</evidence>